<dbReference type="EMBL" id="BAAARA010000002">
    <property type="protein sequence ID" value="GAA2335391.1"/>
    <property type="molecule type" value="Genomic_DNA"/>
</dbReference>
<comment type="caution">
    <text evidence="2">The sequence shown here is derived from an EMBL/GenBank/DDBJ whole genome shotgun (WGS) entry which is preliminary data.</text>
</comment>
<reference evidence="2 3" key="1">
    <citation type="journal article" date="2019" name="Int. J. Syst. Evol. Microbiol.">
        <title>The Global Catalogue of Microorganisms (GCM) 10K type strain sequencing project: providing services to taxonomists for standard genome sequencing and annotation.</title>
        <authorList>
            <consortium name="The Broad Institute Genomics Platform"/>
            <consortium name="The Broad Institute Genome Sequencing Center for Infectious Disease"/>
            <person name="Wu L."/>
            <person name="Ma J."/>
        </authorList>
    </citation>
    <scope>NUCLEOTIDE SEQUENCE [LARGE SCALE GENOMIC DNA]</scope>
    <source>
        <strain evidence="2 3">JCM 16221</strain>
    </source>
</reference>
<sequence length="71" mass="7642">MRFPRPVLASARGSPPTRIRGQSRVAQPASRSVAVLEGEIEQETAPIREELSAIGDGRRPGERFGTLEGEG</sequence>
<evidence type="ECO:0000313" key="2">
    <source>
        <dbReference type="EMBL" id="GAA2335391.1"/>
    </source>
</evidence>
<protein>
    <submittedName>
        <fullName evidence="2">Uncharacterized protein</fullName>
    </submittedName>
</protein>
<evidence type="ECO:0000256" key="1">
    <source>
        <dbReference type="SAM" id="MobiDB-lite"/>
    </source>
</evidence>
<feature type="region of interest" description="Disordered" evidence="1">
    <location>
        <begin position="1"/>
        <end position="27"/>
    </location>
</feature>
<accession>A0ABN3FQG3</accession>
<dbReference type="Proteomes" id="UP001501218">
    <property type="component" value="Unassembled WGS sequence"/>
</dbReference>
<proteinExistence type="predicted"/>
<name>A0ABN3FQG3_9PSEU</name>
<organism evidence="2 3">
    <name type="scientific">Saccharopolyspora halophila</name>
    <dbReference type="NCBI Taxonomy" id="405551"/>
    <lineage>
        <taxon>Bacteria</taxon>
        <taxon>Bacillati</taxon>
        <taxon>Actinomycetota</taxon>
        <taxon>Actinomycetes</taxon>
        <taxon>Pseudonocardiales</taxon>
        <taxon>Pseudonocardiaceae</taxon>
        <taxon>Saccharopolyspora</taxon>
    </lineage>
</organism>
<gene>
    <name evidence="2" type="ORF">GCM10009854_09040</name>
</gene>
<evidence type="ECO:0000313" key="3">
    <source>
        <dbReference type="Proteomes" id="UP001501218"/>
    </source>
</evidence>
<keyword evidence="3" id="KW-1185">Reference proteome</keyword>